<accession>A0A4R5W785</accession>
<dbReference type="Gene3D" id="3.10.620.30">
    <property type="match status" value="1"/>
</dbReference>
<dbReference type="InterPro" id="IPR002931">
    <property type="entry name" value="Transglutaminase-like"/>
</dbReference>
<dbReference type="SUPFAM" id="SSF54001">
    <property type="entry name" value="Cysteine proteinases"/>
    <property type="match status" value="1"/>
</dbReference>
<gene>
    <name evidence="4" type="ORF">E2I14_01715</name>
</gene>
<feature type="domain" description="Transglutaminase-like" evidence="2">
    <location>
        <begin position="295"/>
        <end position="404"/>
    </location>
</feature>
<name>A0A4R5W785_9BURK</name>
<dbReference type="Pfam" id="PF12969">
    <property type="entry name" value="DUF3857"/>
    <property type="match status" value="1"/>
</dbReference>
<evidence type="ECO:0000259" key="3">
    <source>
        <dbReference type="Pfam" id="PF12969"/>
    </source>
</evidence>
<evidence type="ECO:0000259" key="2">
    <source>
        <dbReference type="Pfam" id="PF01841"/>
    </source>
</evidence>
<dbReference type="Gene3D" id="1.25.40.10">
    <property type="entry name" value="Tetratricopeptide repeat domain"/>
    <property type="match status" value="4"/>
</dbReference>
<feature type="domain" description="DUF3857" evidence="3">
    <location>
        <begin position="88"/>
        <end position="248"/>
    </location>
</feature>
<dbReference type="PANTHER" id="PTHR11102">
    <property type="entry name" value="SEL-1-LIKE PROTEIN"/>
    <property type="match status" value="1"/>
</dbReference>
<dbReference type="Gene3D" id="2.60.120.1130">
    <property type="match status" value="1"/>
</dbReference>
<comment type="caution">
    <text evidence="4">The sequence shown here is derived from an EMBL/GenBank/DDBJ whole genome shotgun (WGS) entry which is preliminary data.</text>
</comment>
<evidence type="ECO:0000313" key="5">
    <source>
        <dbReference type="Proteomes" id="UP000294829"/>
    </source>
</evidence>
<dbReference type="Proteomes" id="UP000294829">
    <property type="component" value="Unassembled WGS sequence"/>
</dbReference>
<evidence type="ECO:0000313" key="4">
    <source>
        <dbReference type="EMBL" id="TDK68284.1"/>
    </source>
</evidence>
<dbReference type="OrthoDB" id="8595007at2"/>
<dbReference type="InterPro" id="IPR006597">
    <property type="entry name" value="Sel1-like"/>
</dbReference>
<dbReference type="Pfam" id="PF08238">
    <property type="entry name" value="Sel1"/>
    <property type="match status" value="17"/>
</dbReference>
<dbReference type="InterPro" id="IPR011990">
    <property type="entry name" value="TPR-like_helical_dom_sf"/>
</dbReference>
<sequence>MKLRPFVGSALFVALLSLGSTYTFATPSDNPSSSSKAGVNSFVRGAALPKWMQPLGDLPATERTDPVVFRLSEVQAWVDTAPAMLFSRAIQVNDQSALGTIGQYGISYFPAYQKLLLHKVVILRGDKSIDHTATVNTRLLQRETNMESGVYGGATTVQLLLDDVRIGDTLWITYTVVGENPVFGQRWASEFSWDNSSPIELRRVTILHPRKRKLHWRQLGDFRRGDVTPTIDEIGDLQRLRFEGRGLEAMDNESAIPSDYLPARVFQVSEYSDWHAVAGWADSLFPKAAATPTLKALAQQFSQESTPAQQVAAALRWVQNEVRYFSVSIGENSHRPHAPESVIHQRFGDCKDKSYLLVSILDQLGIAARPVLILADAPKLPAKIIATPTLFNHMIVQVTVDGHQYYLDPTRTGQVSPLEKLPASFPGASGLVVDTATDALVTLPESTNIEPKYEHVENISLASFDGQASLQTQEIYRGNYAEWARLHYPTLAPKELKKEMLALYEKQYPGIVLLDTPSLKDDPVQNKFEIAAHYTIPKPLIDKESRYDFEFDSQIIDGTLGIPKKVVRNYPFELPRGKYHGRYRLTIQWPATFRVSEPPFQQTFDNSFFTAHEELQYQGQTLNYLMDYHVKRDKIEADELPDLQVKAKSLNDLVAGTFHVPKSYIAAPEFTDYSFRELEDIRLGARVAEHFASYKDVKQQKFTDDLCNTLIDVMRFYPVTDTDDLQARNRWAKLDSAFRAEINDPQTRKCLVRMLFAKGEFQQGLDIYRAGTAWADDSRFLLDLAWARFYSGDAEGAIADMERYRQAKSKLANAGLSSVDVSSEIALYQRVNRTIPVDLLDYAAAIPDGPWPRPLIAMQVGAIEPEQLMTILKALPNDAAELAMNDARFYIGQRALITHDLVTANSAFGWLKANGVRTSSIYLPAMAEWRLLQPHDLMFESGIKAWNNNDSRGAIAKWQEGAKNGSPMAQYKLGTLFYNGRNVDVDYVKALYWFKLAAQQGYPRALNHLGIMYGTGNGVPKDDAIADKWYLLAAEKGDPFGQFNYGEHLEKGLGVEKNYEQAIKWYLLAAEQGDVLAQFHLGYMYEQGQGVAQDYNEARKWYRRAAFADDADAQFSLGVIYDFGRGVAQDYKVAARWYLLAANQGNAVAAYNLGCFYDYGHGVTQDYQVALKWYRLAADKGNSDAQNNIGFAYETGQGVSRDLDQALKWYRVAADQGNPYGQRNIGKFYRYGWAVTQEYQVAIKWFQLAANQGLALAQNDLAHLYQSGQGVTPDLAKAAQWYRKSAEQGNTDAQMSLALLLEKGTGVEQDNKEAAKWLTLAADKNIAAAQYEMALLYLDGTGVEKDLKVAIDLMHKAAQLGYVNAQNTLGKMYQYGLGGEQDYKEALRWYQLAADKGNADAQYQLAGLYLMGWGVPKNYSEAFRWTRLSAQQGYTPAQNQMGYMYIEGYGVAIDYAESVKWYQKTASKGDAIGQNNLGYSYEIGQGVQQDYLKALELYRKAVAQKMPAAQSALAGMYETGHGVPVDMDKALELYLAAVKQNNPEAQRKLALLYEEGRGVESNPNTAFSWFEKAANVGDQPAMERLIKVYEKGELGQAADSNLAKKWRDKLNSARSKS</sequence>
<feature type="signal peptide" evidence="1">
    <location>
        <begin position="1"/>
        <end position="25"/>
    </location>
</feature>
<dbReference type="RefSeq" id="WP_133324801.1">
    <property type="nucleotide sequence ID" value="NZ_SMYL01000001.1"/>
</dbReference>
<evidence type="ECO:0000256" key="1">
    <source>
        <dbReference type="SAM" id="SignalP"/>
    </source>
</evidence>
<dbReference type="SUPFAM" id="SSF81901">
    <property type="entry name" value="HCP-like"/>
    <property type="match status" value="5"/>
</dbReference>
<dbReference type="InterPro" id="IPR024618">
    <property type="entry name" value="DUF3857"/>
</dbReference>
<keyword evidence="5" id="KW-1185">Reference proteome</keyword>
<keyword evidence="1" id="KW-0732">Signal</keyword>
<dbReference type="PANTHER" id="PTHR11102:SF160">
    <property type="entry name" value="ERAD-ASSOCIATED E3 UBIQUITIN-PROTEIN LIGASE COMPONENT HRD3"/>
    <property type="match status" value="1"/>
</dbReference>
<proteinExistence type="predicted"/>
<dbReference type="InterPro" id="IPR038765">
    <property type="entry name" value="Papain-like_cys_pep_sf"/>
</dbReference>
<reference evidence="4 5" key="1">
    <citation type="submission" date="2019-03" db="EMBL/GenBank/DDBJ databases">
        <title>Sapientia aquatica gen. nov., sp. nov., isolated from a crater lake.</title>
        <authorList>
            <person name="Felfoldi T."/>
            <person name="Szabo A."/>
            <person name="Toth E."/>
            <person name="Schumann P."/>
            <person name="Keki Z."/>
            <person name="Marialigeti K."/>
            <person name="Mathe I."/>
        </authorList>
    </citation>
    <scope>NUCLEOTIDE SEQUENCE [LARGE SCALE GENOMIC DNA]</scope>
    <source>
        <strain evidence="4 5">SA-152</strain>
    </source>
</reference>
<dbReference type="Gene3D" id="2.60.40.3140">
    <property type="match status" value="1"/>
</dbReference>
<dbReference type="InterPro" id="IPR050767">
    <property type="entry name" value="Sel1_AlgK"/>
</dbReference>
<feature type="chain" id="PRO_5020596200" evidence="1">
    <location>
        <begin position="26"/>
        <end position="1617"/>
    </location>
</feature>
<protein>
    <submittedName>
        <fullName evidence="4">DUF3857 domain-containing protein</fullName>
    </submittedName>
</protein>
<dbReference type="SMART" id="SM00671">
    <property type="entry name" value="SEL1"/>
    <property type="match status" value="17"/>
</dbReference>
<dbReference type="Pfam" id="PF01841">
    <property type="entry name" value="Transglut_core"/>
    <property type="match status" value="1"/>
</dbReference>
<organism evidence="4 5">
    <name type="scientific">Sapientia aquatica</name>
    <dbReference type="NCBI Taxonomy" id="1549640"/>
    <lineage>
        <taxon>Bacteria</taxon>
        <taxon>Pseudomonadati</taxon>
        <taxon>Pseudomonadota</taxon>
        <taxon>Betaproteobacteria</taxon>
        <taxon>Burkholderiales</taxon>
        <taxon>Oxalobacteraceae</taxon>
        <taxon>Sapientia</taxon>
    </lineage>
</organism>
<dbReference type="EMBL" id="SMYL01000001">
    <property type="protein sequence ID" value="TDK68284.1"/>
    <property type="molecule type" value="Genomic_DNA"/>
</dbReference>